<dbReference type="SUPFAM" id="SSF54909">
    <property type="entry name" value="Dimeric alpha+beta barrel"/>
    <property type="match status" value="1"/>
</dbReference>
<dbReference type="EMBL" id="JAPDRN010000011">
    <property type="protein sequence ID" value="KAJ9641712.1"/>
    <property type="molecule type" value="Genomic_DNA"/>
</dbReference>
<gene>
    <name evidence="2" type="ORF">H2204_002774</name>
</gene>
<protein>
    <recommendedName>
        <fullName evidence="1">ABM domain-containing protein</fullName>
    </recommendedName>
</protein>
<dbReference type="AlphaFoldDB" id="A0AA38YC47"/>
<dbReference type="PANTHER" id="PTHR40624">
    <property type="entry name" value="BIOSYNTHESIS MONOOXYGENASE, PUTATIVE (AFU_ORTHOLOGUE AFUA_1G12025)-RELATED"/>
    <property type="match status" value="1"/>
</dbReference>
<reference evidence="2" key="1">
    <citation type="submission" date="2022-10" db="EMBL/GenBank/DDBJ databases">
        <title>Culturing micro-colonial fungi from biological soil crusts in the Mojave desert and describing Neophaeococcomyces mojavensis, and introducing the new genera and species Taxawa tesnikishii.</title>
        <authorList>
            <person name="Kurbessoian T."/>
            <person name="Stajich J.E."/>
        </authorList>
    </citation>
    <scope>NUCLEOTIDE SEQUENCE</scope>
    <source>
        <strain evidence="2">TK_35</strain>
    </source>
</reference>
<keyword evidence="3" id="KW-1185">Reference proteome</keyword>
<name>A0AA38YC47_9EURO</name>
<dbReference type="Pfam" id="PF03992">
    <property type="entry name" value="ABM"/>
    <property type="match status" value="1"/>
</dbReference>
<dbReference type="Gene3D" id="3.30.70.100">
    <property type="match status" value="1"/>
</dbReference>
<evidence type="ECO:0000259" key="1">
    <source>
        <dbReference type="PROSITE" id="PS51725"/>
    </source>
</evidence>
<comment type="caution">
    <text evidence="2">The sequence shown here is derived from an EMBL/GenBank/DDBJ whole genome shotgun (WGS) entry which is preliminary data.</text>
</comment>
<organism evidence="2 3">
    <name type="scientific">Knufia peltigerae</name>
    <dbReference type="NCBI Taxonomy" id="1002370"/>
    <lineage>
        <taxon>Eukaryota</taxon>
        <taxon>Fungi</taxon>
        <taxon>Dikarya</taxon>
        <taxon>Ascomycota</taxon>
        <taxon>Pezizomycotina</taxon>
        <taxon>Eurotiomycetes</taxon>
        <taxon>Chaetothyriomycetidae</taxon>
        <taxon>Chaetothyriales</taxon>
        <taxon>Trichomeriaceae</taxon>
        <taxon>Knufia</taxon>
    </lineage>
</organism>
<accession>A0AA38YC47</accession>
<sequence>MSSIEFPPIPEDQFELYADLYAKEGRAEDLERHLRILIRLTKSEPGTLEYAIARDDQNPNHYHVFERYTGREAFEKHIASQEFVDFANSGALAQPPQPKFLHALRPL</sequence>
<evidence type="ECO:0000313" key="3">
    <source>
        <dbReference type="Proteomes" id="UP001172681"/>
    </source>
</evidence>
<proteinExistence type="predicted"/>
<dbReference type="PROSITE" id="PS51725">
    <property type="entry name" value="ABM"/>
    <property type="match status" value="1"/>
</dbReference>
<evidence type="ECO:0000313" key="2">
    <source>
        <dbReference type="EMBL" id="KAJ9641712.1"/>
    </source>
</evidence>
<dbReference type="PANTHER" id="PTHR40624:SF1">
    <property type="entry name" value="BIOSYNTHESIS MONOOXYGENASE, PUTATIVE (AFU_ORTHOLOGUE AFUA_1G12025)-RELATED"/>
    <property type="match status" value="1"/>
</dbReference>
<dbReference type="Proteomes" id="UP001172681">
    <property type="component" value="Unassembled WGS sequence"/>
</dbReference>
<dbReference type="InterPro" id="IPR011008">
    <property type="entry name" value="Dimeric_a/b-barrel"/>
</dbReference>
<dbReference type="InterPro" id="IPR007138">
    <property type="entry name" value="ABM_dom"/>
</dbReference>
<feature type="domain" description="ABM" evidence="1">
    <location>
        <begin position="14"/>
        <end position="107"/>
    </location>
</feature>